<feature type="chain" id="PRO_5022061071" evidence="3">
    <location>
        <begin position="29"/>
        <end position="314"/>
    </location>
</feature>
<organism evidence="5 6">
    <name type="scientific">Stratiformator vulcanicus</name>
    <dbReference type="NCBI Taxonomy" id="2527980"/>
    <lineage>
        <taxon>Bacteria</taxon>
        <taxon>Pseudomonadati</taxon>
        <taxon>Planctomycetota</taxon>
        <taxon>Planctomycetia</taxon>
        <taxon>Planctomycetales</taxon>
        <taxon>Planctomycetaceae</taxon>
        <taxon>Stratiformator</taxon>
    </lineage>
</organism>
<sequence precursor="true">MNRRNFLAGTAATATAVATAGLAPTAGAQNTGTGENAGPKSFRLKYAPHFGTFDNIAGNDPVDQLKFIADQGFTALEDNPMAGRPIDEQKRIASEMERLDIEMGVFVANWPASDYFKNPRLASGRKSDLDKFLKEMRTAIEVGKRVNAKWATVVCGTLDHGKEMGYQTANVVEALRRASDICEETGLIMVLEPLNHYANHPELFLSGSPQAYEICRAVNSPHCKILFDIYHQQITEGNLIPNIDMCWDEIAYFQIGDNPGRKEPGTGEINYRNVFKHIHKRGFDGILGMEHGQSLPGEDGEWAVLNAYRAHDQF</sequence>
<dbReference type="RefSeq" id="WP_145363449.1">
    <property type="nucleotide sequence ID" value="NZ_CP036268.1"/>
</dbReference>
<dbReference type="EC" id="5.3.1.22" evidence="5"/>
<reference evidence="5 6" key="1">
    <citation type="submission" date="2019-02" db="EMBL/GenBank/DDBJ databases">
        <title>Deep-cultivation of Planctomycetes and their phenomic and genomic characterization uncovers novel biology.</title>
        <authorList>
            <person name="Wiegand S."/>
            <person name="Jogler M."/>
            <person name="Boedeker C."/>
            <person name="Pinto D."/>
            <person name="Vollmers J."/>
            <person name="Rivas-Marin E."/>
            <person name="Kohn T."/>
            <person name="Peeters S.H."/>
            <person name="Heuer A."/>
            <person name="Rast P."/>
            <person name="Oberbeckmann S."/>
            <person name="Bunk B."/>
            <person name="Jeske O."/>
            <person name="Meyerdierks A."/>
            <person name="Storesund J.E."/>
            <person name="Kallscheuer N."/>
            <person name="Luecker S."/>
            <person name="Lage O.M."/>
            <person name="Pohl T."/>
            <person name="Merkel B.J."/>
            <person name="Hornburger P."/>
            <person name="Mueller R.-W."/>
            <person name="Bruemmer F."/>
            <person name="Labrenz M."/>
            <person name="Spormann A.M."/>
            <person name="Op den Camp H."/>
            <person name="Overmann J."/>
            <person name="Amann R."/>
            <person name="Jetten M.S.M."/>
            <person name="Mascher T."/>
            <person name="Medema M.H."/>
            <person name="Devos D.P."/>
            <person name="Kaster A.-K."/>
            <person name="Ovreas L."/>
            <person name="Rohde M."/>
            <person name="Galperin M.Y."/>
            <person name="Jogler C."/>
        </authorList>
    </citation>
    <scope>NUCLEOTIDE SEQUENCE [LARGE SCALE GENOMIC DNA]</scope>
    <source>
        <strain evidence="5 6">Pan189</strain>
    </source>
</reference>
<dbReference type="InterPro" id="IPR026040">
    <property type="entry name" value="HyI-like"/>
</dbReference>
<accession>A0A517R098</accession>
<feature type="active site" description="Proton donor/acceptor" evidence="2">
    <location>
        <position position="290"/>
    </location>
</feature>
<dbReference type="AlphaFoldDB" id="A0A517R098"/>
<evidence type="ECO:0000256" key="1">
    <source>
        <dbReference type="ARBA" id="ARBA00023235"/>
    </source>
</evidence>
<proteinExistence type="predicted"/>
<dbReference type="InterPro" id="IPR050417">
    <property type="entry name" value="Sugar_Epim/Isomerase"/>
</dbReference>
<dbReference type="Proteomes" id="UP000317318">
    <property type="component" value="Chromosome"/>
</dbReference>
<dbReference type="KEGG" id="svp:Pan189_16950"/>
<dbReference type="OrthoDB" id="9786584at2"/>
<dbReference type="PROSITE" id="PS51318">
    <property type="entry name" value="TAT"/>
    <property type="match status" value="1"/>
</dbReference>
<dbReference type="SUPFAM" id="SSF51658">
    <property type="entry name" value="Xylose isomerase-like"/>
    <property type="match status" value="1"/>
</dbReference>
<keyword evidence="5" id="KW-0670">Pyruvate</keyword>
<evidence type="ECO:0000256" key="3">
    <source>
        <dbReference type="SAM" id="SignalP"/>
    </source>
</evidence>
<dbReference type="InterPro" id="IPR036237">
    <property type="entry name" value="Xyl_isomerase-like_sf"/>
</dbReference>
<dbReference type="PANTHER" id="PTHR43489">
    <property type="entry name" value="ISOMERASE"/>
    <property type="match status" value="1"/>
</dbReference>
<keyword evidence="6" id="KW-1185">Reference proteome</keyword>
<evidence type="ECO:0000313" key="5">
    <source>
        <dbReference type="EMBL" id="QDT37322.1"/>
    </source>
</evidence>
<feature type="domain" description="Xylose isomerase-like TIM barrel" evidence="4">
    <location>
        <begin position="66"/>
        <end position="292"/>
    </location>
</feature>
<feature type="active site" description="Proton donor/acceptor" evidence="2">
    <location>
        <position position="192"/>
    </location>
</feature>
<evidence type="ECO:0000256" key="2">
    <source>
        <dbReference type="PIRSR" id="PIRSR006241-50"/>
    </source>
</evidence>
<dbReference type="Gene3D" id="3.20.20.150">
    <property type="entry name" value="Divalent-metal-dependent TIM barrel enzymes"/>
    <property type="match status" value="1"/>
</dbReference>
<evidence type="ECO:0000313" key="6">
    <source>
        <dbReference type="Proteomes" id="UP000317318"/>
    </source>
</evidence>
<name>A0A517R098_9PLAN</name>
<dbReference type="InterPro" id="IPR006311">
    <property type="entry name" value="TAT_signal"/>
</dbReference>
<protein>
    <submittedName>
        <fullName evidence="5">Hydroxypyruvate isomerase</fullName>
        <ecNumber evidence="5">5.3.1.22</ecNumber>
    </submittedName>
</protein>
<keyword evidence="3" id="KW-0732">Signal</keyword>
<evidence type="ECO:0000259" key="4">
    <source>
        <dbReference type="Pfam" id="PF01261"/>
    </source>
</evidence>
<keyword evidence="1 5" id="KW-0413">Isomerase</keyword>
<dbReference type="PIRSF" id="PIRSF006241">
    <property type="entry name" value="HyI"/>
    <property type="match status" value="1"/>
</dbReference>
<gene>
    <name evidence="5" type="primary">hyi_2</name>
    <name evidence="5" type="ORF">Pan189_16950</name>
</gene>
<feature type="signal peptide" evidence="3">
    <location>
        <begin position="1"/>
        <end position="28"/>
    </location>
</feature>
<dbReference type="InterPro" id="IPR013022">
    <property type="entry name" value="Xyl_isomerase-like_TIM-brl"/>
</dbReference>
<dbReference type="GO" id="GO:0008903">
    <property type="term" value="F:hydroxypyruvate isomerase activity"/>
    <property type="evidence" value="ECO:0007669"/>
    <property type="project" value="UniProtKB-EC"/>
</dbReference>
<dbReference type="Pfam" id="PF01261">
    <property type="entry name" value="AP_endonuc_2"/>
    <property type="match status" value="1"/>
</dbReference>
<dbReference type="EMBL" id="CP036268">
    <property type="protein sequence ID" value="QDT37322.1"/>
    <property type="molecule type" value="Genomic_DNA"/>
</dbReference>